<evidence type="ECO:0000313" key="2">
    <source>
        <dbReference type="EMBL" id="ABF88837.1"/>
    </source>
</evidence>
<dbReference type="STRING" id="246197.MXAN_7135"/>
<dbReference type="KEGG" id="mxa:MXAN_7135"/>
<dbReference type="AlphaFoldDB" id="Q1CWH5"/>
<reference evidence="2 3" key="1">
    <citation type="journal article" date="2006" name="Proc. Natl. Acad. Sci. U.S.A.">
        <title>Evolution of sensory complexity recorded in a myxobacterial genome.</title>
        <authorList>
            <person name="Goldman B.S."/>
            <person name="Nierman W.C."/>
            <person name="Kaiser D."/>
            <person name="Slater S.C."/>
            <person name="Durkin A.S."/>
            <person name="Eisen J.A."/>
            <person name="Ronning C.M."/>
            <person name="Barbazuk W.B."/>
            <person name="Blanchard M."/>
            <person name="Field C."/>
            <person name="Halling C."/>
            <person name="Hinkle G."/>
            <person name="Iartchuk O."/>
            <person name="Kim H.S."/>
            <person name="Mackenzie C."/>
            <person name="Madupu R."/>
            <person name="Miller N."/>
            <person name="Shvartsbeyn A."/>
            <person name="Sullivan S.A."/>
            <person name="Vaudin M."/>
            <person name="Wiegand R."/>
            <person name="Kaplan H.B."/>
        </authorList>
    </citation>
    <scope>NUCLEOTIDE SEQUENCE [LARGE SCALE GENOMIC DNA]</scope>
    <source>
        <strain evidence="3">DK1622</strain>
    </source>
</reference>
<dbReference type="HOGENOM" id="CLU_120443_1_0_7"/>
<dbReference type="eggNOG" id="ENOG50309JR">
    <property type="taxonomic scope" value="Bacteria"/>
</dbReference>
<proteinExistence type="predicted"/>
<dbReference type="RefSeq" id="WP_011557054.1">
    <property type="nucleotide sequence ID" value="NC_008095.1"/>
</dbReference>
<dbReference type="EMBL" id="CP000113">
    <property type="protein sequence ID" value="ABF88837.1"/>
    <property type="molecule type" value="Genomic_DNA"/>
</dbReference>
<protein>
    <recommendedName>
        <fullName evidence="1">Immunity MXAN-0049 protein domain-containing protein</fullName>
    </recommendedName>
</protein>
<feature type="domain" description="Immunity MXAN-0049 protein" evidence="1">
    <location>
        <begin position="37"/>
        <end position="192"/>
    </location>
</feature>
<dbReference type="InterPro" id="IPR012433">
    <property type="entry name" value="Imm11"/>
</dbReference>
<evidence type="ECO:0000259" key="1">
    <source>
        <dbReference type="Pfam" id="PF07791"/>
    </source>
</evidence>
<dbReference type="GeneID" id="41364309"/>
<organism evidence="2 3">
    <name type="scientific">Myxococcus xanthus (strain DK1622)</name>
    <dbReference type="NCBI Taxonomy" id="246197"/>
    <lineage>
        <taxon>Bacteria</taxon>
        <taxon>Pseudomonadati</taxon>
        <taxon>Myxococcota</taxon>
        <taxon>Myxococcia</taxon>
        <taxon>Myxococcales</taxon>
        <taxon>Cystobacterineae</taxon>
        <taxon>Myxococcaceae</taxon>
        <taxon>Myxococcus</taxon>
    </lineage>
</organism>
<dbReference type="OrthoDB" id="5385027at2"/>
<dbReference type="Proteomes" id="UP000002402">
    <property type="component" value="Chromosome"/>
</dbReference>
<name>Q1CWH5_MYXXD</name>
<sequence>MNTVCHSYFILSTVREPKNCVIHEEPTSIRDMSWRMSRGLPVDERFPSDVVLQVDGGTKGITLPDFVSNTVQLAIVSRKFKQTLDEHAAANIEYLPISIANHKGRVSGNDYYIANLLDHHDCIDMERSEVEQLGMEPEFLSGLFRLHITEDRVPHEAKLFRLKSMPSAILIRDDLRATVDVAGLTGVKYIGMGERCRIY</sequence>
<accession>Q1CWH5</accession>
<keyword evidence="3" id="KW-1185">Reference proteome</keyword>
<dbReference type="EnsemblBacteria" id="ABF88837">
    <property type="protein sequence ID" value="ABF88837"/>
    <property type="gene ID" value="MXAN_7135"/>
</dbReference>
<evidence type="ECO:0000313" key="3">
    <source>
        <dbReference type="Proteomes" id="UP000002402"/>
    </source>
</evidence>
<dbReference type="Pfam" id="PF07791">
    <property type="entry name" value="Imm11"/>
    <property type="match status" value="1"/>
</dbReference>
<gene>
    <name evidence="2" type="ordered locus">MXAN_7135</name>
</gene>